<feature type="region of interest" description="Disordered" evidence="4">
    <location>
        <begin position="252"/>
        <end position="282"/>
    </location>
</feature>
<keyword evidence="1" id="KW-0732">Signal</keyword>
<feature type="compositionally biased region" description="Polar residues" evidence="4">
    <location>
        <begin position="271"/>
        <end position="282"/>
    </location>
</feature>
<dbReference type="Proteomes" id="UP001153737">
    <property type="component" value="Chromosome 9"/>
</dbReference>
<dbReference type="Gene3D" id="2.10.90.10">
    <property type="entry name" value="Cystine-knot cytokines"/>
    <property type="match status" value="1"/>
</dbReference>
<dbReference type="PANTHER" id="PTHR23199">
    <property type="entry name" value="NEUROTROPHIN 1-RELATED"/>
    <property type="match status" value="1"/>
</dbReference>
<keyword evidence="7" id="KW-1185">Reference proteome</keyword>
<organism evidence="6 7">
    <name type="scientific">Phaedon cochleariae</name>
    <name type="common">Mustard beetle</name>
    <dbReference type="NCBI Taxonomy" id="80249"/>
    <lineage>
        <taxon>Eukaryota</taxon>
        <taxon>Metazoa</taxon>
        <taxon>Ecdysozoa</taxon>
        <taxon>Arthropoda</taxon>
        <taxon>Hexapoda</taxon>
        <taxon>Insecta</taxon>
        <taxon>Pterygota</taxon>
        <taxon>Neoptera</taxon>
        <taxon>Endopterygota</taxon>
        <taxon>Coleoptera</taxon>
        <taxon>Polyphaga</taxon>
        <taxon>Cucujiformia</taxon>
        <taxon>Chrysomeloidea</taxon>
        <taxon>Chrysomelidae</taxon>
        <taxon>Chrysomelinae</taxon>
        <taxon>Chrysomelini</taxon>
        <taxon>Phaedon</taxon>
    </lineage>
</organism>
<dbReference type="GO" id="GO:0008083">
    <property type="term" value="F:growth factor activity"/>
    <property type="evidence" value="ECO:0007669"/>
    <property type="project" value="TreeGrafter"/>
</dbReference>
<reference evidence="6" key="2">
    <citation type="submission" date="2022-10" db="EMBL/GenBank/DDBJ databases">
        <authorList>
            <consortium name="ENA_rothamsted_submissions"/>
            <consortium name="culmorum"/>
            <person name="King R."/>
        </authorList>
    </citation>
    <scope>NUCLEOTIDE SEQUENCE</scope>
</reference>
<dbReference type="Pfam" id="PF16077">
    <property type="entry name" value="Spaetzle"/>
    <property type="match status" value="1"/>
</dbReference>
<dbReference type="InterPro" id="IPR029034">
    <property type="entry name" value="Cystine-knot_cytokine"/>
</dbReference>
<evidence type="ECO:0000313" key="6">
    <source>
        <dbReference type="EMBL" id="CAG9825206.1"/>
    </source>
</evidence>
<feature type="domain" description="Spaetzle" evidence="5">
    <location>
        <begin position="286"/>
        <end position="382"/>
    </location>
</feature>
<dbReference type="GO" id="GO:0021556">
    <property type="term" value="P:central nervous system formation"/>
    <property type="evidence" value="ECO:0007669"/>
    <property type="project" value="TreeGrafter"/>
</dbReference>
<dbReference type="EMBL" id="OU896715">
    <property type="protein sequence ID" value="CAG9825206.1"/>
    <property type="molecule type" value="Genomic_DNA"/>
</dbReference>
<dbReference type="PANTHER" id="PTHR23199:SF16">
    <property type="entry name" value="PROTEIN SPAETZLE 5"/>
    <property type="match status" value="1"/>
</dbReference>
<dbReference type="AlphaFoldDB" id="A0A9N9X5J5"/>
<dbReference type="InterPro" id="IPR032104">
    <property type="entry name" value="Spaetzle"/>
</dbReference>
<feature type="compositionally biased region" description="Basic residues" evidence="4">
    <location>
        <begin position="252"/>
        <end position="261"/>
    </location>
</feature>
<evidence type="ECO:0000256" key="3">
    <source>
        <dbReference type="ARBA" id="ARBA00023180"/>
    </source>
</evidence>
<dbReference type="OrthoDB" id="7933576at2759"/>
<dbReference type="GO" id="GO:0005121">
    <property type="term" value="F:Toll binding"/>
    <property type="evidence" value="ECO:0007669"/>
    <property type="project" value="TreeGrafter"/>
</dbReference>
<protein>
    <recommendedName>
        <fullName evidence="5">Spaetzle domain-containing protein</fullName>
    </recommendedName>
</protein>
<keyword evidence="3" id="KW-0325">Glycoprotein</keyword>
<evidence type="ECO:0000313" key="7">
    <source>
        <dbReference type="Proteomes" id="UP001153737"/>
    </source>
</evidence>
<dbReference type="GO" id="GO:0045087">
    <property type="term" value="P:innate immune response"/>
    <property type="evidence" value="ECO:0007669"/>
    <property type="project" value="TreeGrafter"/>
</dbReference>
<reference evidence="6" key="1">
    <citation type="submission" date="2022-01" db="EMBL/GenBank/DDBJ databases">
        <authorList>
            <person name="King R."/>
        </authorList>
    </citation>
    <scope>NUCLEOTIDE SEQUENCE</scope>
</reference>
<dbReference type="InterPro" id="IPR052444">
    <property type="entry name" value="Spz/Toll_ligand-like"/>
</dbReference>
<evidence type="ECO:0000256" key="1">
    <source>
        <dbReference type="ARBA" id="ARBA00022729"/>
    </source>
</evidence>
<name>A0A9N9X5J5_PHACE</name>
<gene>
    <name evidence="6" type="ORF">PHAECO_LOCUS12939</name>
</gene>
<proteinExistence type="predicted"/>
<keyword evidence="2" id="KW-1015">Disulfide bond</keyword>
<evidence type="ECO:0000259" key="5">
    <source>
        <dbReference type="Pfam" id="PF16077"/>
    </source>
</evidence>
<sequence>MFVDGPVILSARIRFAMNWMDVIFLLLLTTNLIGVRGYEGCSSAYGSKPCSFVPAPPGKTPPCARPGLTFCEHPDHYPQQLINYLIQKWRFDHSTLIASESREEFSSYLRPTPSPVYGPPNYHSYGPPNHHSYGPPTYQGSGQGLPDHIHIYHGSGQDARDLPEPIHIPKPPFPFHDGGKAYVPPKAYPLLRNFTEGSGGQYDLRYPDSLSAYSERYQPQGYFTPSDAQYNPYIGDVWKRIESNYQRLRRSLKHQRKRRSFQRITEESKHSNSTLQRSKRQATIPSLCRVRSQFIMPRAALNNKGNWMYVVNMPEVDSSYTQLVKSEVCASQTCNGICSLPEGYSSRCEQKYVQKRLVALEAGGNQLYNDVFWFPSCCICAISRN</sequence>
<dbReference type="GO" id="GO:0005615">
    <property type="term" value="C:extracellular space"/>
    <property type="evidence" value="ECO:0007669"/>
    <property type="project" value="UniProtKB-ARBA"/>
</dbReference>
<accession>A0A9N9X5J5</accession>
<evidence type="ECO:0000256" key="2">
    <source>
        <dbReference type="ARBA" id="ARBA00023157"/>
    </source>
</evidence>
<dbReference type="SUPFAM" id="SSF57501">
    <property type="entry name" value="Cystine-knot cytokines"/>
    <property type="match status" value="1"/>
</dbReference>
<evidence type="ECO:0000256" key="4">
    <source>
        <dbReference type="SAM" id="MobiDB-lite"/>
    </source>
</evidence>